<sequence length="183" mass="20469">MRMAPEGLFQSLPACGVHDRPSGPPVDLRSTSIRGRGFAAYLPGCARQLLNVRCAHYAGGASLSTFGFVTIVPRYLPKASNSLTFVRGACRAYCTPRKRLCKPTNACLYQPPRDLEGRRARTRQRHLAARLTYLLLWDYTLSGLIESRFFSSPAICTIEDTLRWWVPTPSIRSQSVQEAKYAT</sequence>
<reference evidence="1 2" key="1">
    <citation type="submission" date="2018-04" db="EMBL/GenBank/DDBJ databases">
        <title>Genomic Encyclopedia of Type Strains, Phase IV (KMG-IV): sequencing the most valuable type-strain genomes for metagenomic binning, comparative biology and taxonomic classification.</title>
        <authorList>
            <person name="Goeker M."/>
        </authorList>
    </citation>
    <scope>NUCLEOTIDE SEQUENCE [LARGE SCALE GENOMIC DNA]</scope>
    <source>
        <strain evidence="1 2">DSM 14823</strain>
    </source>
</reference>
<keyword evidence="2" id="KW-1185">Reference proteome</keyword>
<name>A0A2U1AAK5_9BACT</name>
<evidence type="ECO:0000313" key="1">
    <source>
        <dbReference type="EMBL" id="PVY31172.1"/>
    </source>
</evidence>
<accession>A0A2U1AAK5</accession>
<evidence type="ECO:0000313" key="2">
    <source>
        <dbReference type="Proteomes" id="UP000245959"/>
    </source>
</evidence>
<gene>
    <name evidence="1" type="ORF">C8D82_1615</name>
</gene>
<comment type="caution">
    <text evidence="1">The sequence shown here is derived from an EMBL/GenBank/DDBJ whole genome shotgun (WGS) entry which is preliminary data.</text>
</comment>
<dbReference type="Proteomes" id="UP000245959">
    <property type="component" value="Unassembled WGS sequence"/>
</dbReference>
<protein>
    <submittedName>
        <fullName evidence="1">Uncharacterized protein</fullName>
    </submittedName>
</protein>
<dbReference type="EMBL" id="QEKH01000061">
    <property type="protein sequence ID" value="PVY31172.1"/>
    <property type="molecule type" value="Genomic_DNA"/>
</dbReference>
<dbReference type="AlphaFoldDB" id="A0A2U1AAK5"/>
<proteinExistence type="predicted"/>
<organism evidence="1 2">
    <name type="scientific">Victivallis vadensis</name>
    <dbReference type="NCBI Taxonomy" id="172901"/>
    <lineage>
        <taxon>Bacteria</taxon>
        <taxon>Pseudomonadati</taxon>
        <taxon>Lentisphaerota</taxon>
        <taxon>Lentisphaeria</taxon>
        <taxon>Victivallales</taxon>
        <taxon>Victivallaceae</taxon>
        <taxon>Victivallis</taxon>
    </lineage>
</organism>